<gene>
    <name evidence="2" type="ORF">OHZ10_29410</name>
</gene>
<name>A0ABZ3DNB5_9BURK</name>
<dbReference type="Proteomes" id="UP001448498">
    <property type="component" value="Chromosome 3"/>
</dbReference>
<evidence type="ECO:0000313" key="2">
    <source>
        <dbReference type="EMBL" id="XAE50610.1"/>
    </source>
</evidence>
<dbReference type="EMBL" id="CP109822">
    <property type="protein sequence ID" value="XAE50610.1"/>
    <property type="molecule type" value="Genomic_DNA"/>
</dbReference>
<organism evidence="2 3">
    <name type="scientific">Burkholderia arboris</name>
    <dbReference type="NCBI Taxonomy" id="488730"/>
    <lineage>
        <taxon>Bacteria</taxon>
        <taxon>Pseudomonadati</taxon>
        <taxon>Pseudomonadota</taxon>
        <taxon>Betaproteobacteria</taxon>
        <taxon>Burkholderiales</taxon>
        <taxon>Burkholderiaceae</taxon>
        <taxon>Burkholderia</taxon>
        <taxon>Burkholderia cepacia complex</taxon>
    </lineage>
</organism>
<sequence>MTTTETLLYTEPADLQGMRRAILTPREIMRYEDGTLSHPAVPYLDEDVNYETFFAAFGIDAAFIHMENDVDGDTYDQYFASNSANCSFWTPSAPAGDGWLLLEIYDTEDGPVALYVREKKRESMRDRWKREDAEQCALFQSRVRLWMLECFGAEISADRAERNHRFLEEALELVQACGCTASEAHQLVDYTFGRPAGESGQEVGGVMVTLAALCLANGLEMHTAGETELARITVPETIAKIRAKQASKPKHSPLPGASEPRTPYAWRDTGALESGDA</sequence>
<evidence type="ECO:0000256" key="1">
    <source>
        <dbReference type="SAM" id="MobiDB-lite"/>
    </source>
</evidence>
<evidence type="ECO:0000313" key="3">
    <source>
        <dbReference type="Proteomes" id="UP001448498"/>
    </source>
</evidence>
<proteinExistence type="predicted"/>
<keyword evidence="3" id="KW-1185">Reference proteome</keyword>
<reference evidence="2 3" key="1">
    <citation type="submission" date="2022-10" db="EMBL/GenBank/DDBJ databases">
        <title>Genomic of Burkholderia cepacia PN-1.</title>
        <authorList>
            <person name="Yang Y."/>
            <person name="Guan H."/>
            <person name="Huang J."/>
        </authorList>
    </citation>
    <scope>NUCLEOTIDE SEQUENCE [LARGE SCALE GENOMIC DNA]</scope>
    <source>
        <strain evidence="2 3">PN-1</strain>
    </source>
</reference>
<protein>
    <recommendedName>
        <fullName evidence="4">Gp41</fullName>
    </recommendedName>
</protein>
<evidence type="ECO:0008006" key="4">
    <source>
        <dbReference type="Google" id="ProtNLM"/>
    </source>
</evidence>
<accession>A0ABZ3DNB5</accession>
<feature type="region of interest" description="Disordered" evidence="1">
    <location>
        <begin position="243"/>
        <end position="277"/>
    </location>
</feature>
<dbReference type="RefSeq" id="WP_342705198.1">
    <property type="nucleotide sequence ID" value="NZ_CP109822.1"/>
</dbReference>